<dbReference type="GO" id="GO:0005886">
    <property type="term" value="C:plasma membrane"/>
    <property type="evidence" value="ECO:0007669"/>
    <property type="project" value="UniProtKB-SubCell"/>
</dbReference>
<evidence type="ECO:0000256" key="3">
    <source>
        <dbReference type="ARBA" id="ARBA00022475"/>
    </source>
</evidence>
<evidence type="ECO:0000256" key="1">
    <source>
        <dbReference type="ARBA" id="ARBA00004651"/>
    </source>
</evidence>
<feature type="transmembrane region" description="Helical" evidence="8">
    <location>
        <begin position="12"/>
        <end position="28"/>
    </location>
</feature>
<keyword evidence="4 8" id="KW-0812">Transmembrane</keyword>
<protein>
    <submittedName>
        <fullName evidence="9">Rod shape-determining protein MreD</fullName>
    </submittedName>
</protein>
<dbReference type="GO" id="GO:0008360">
    <property type="term" value="P:regulation of cell shape"/>
    <property type="evidence" value="ECO:0007669"/>
    <property type="project" value="UniProtKB-KW"/>
</dbReference>
<evidence type="ECO:0000256" key="5">
    <source>
        <dbReference type="ARBA" id="ARBA00022960"/>
    </source>
</evidence>
<feature type="transmembrane region" description="Helical" evidence="8">
    <location>
        <begin position="135"/>
        <end position="160"/>
    </location>
</feature>
<keyword evidence="5" id="KW-0133">Cell shape</keyword>
<reference evidence="9" key="1">
    <citation type="submission" date="2009-04" db="EMBL/GenBank/DDBJ databases">
        <authorList>
            <person name="Weinstock G."/>
            <person name="Sodergren E."/>
            <person name="Clifton S."/>
            <person name="Fulton L."/>
            <person name="Fulton B."/>
            <person name="Courtney L."/>
            <person name="Fronick C."/>
            <person name="Harrison M."/>
            <person name="Strong C."/>
            <person name="Farmer C."/>
            <person name="Delahaunty K."/>
            <person name="Markovic C."/>
            <person name="Hall O."/>
            <person name="Minx P."/>
            <person name="Tomlinson C."/>
            <person name="Mitreva M."/>
            <person name="Nelson J."/>
            <person name="Hou S."/>
            <person name="Wollam A."/>
            <person name="Pepin K.H."/>
            <person name="Johnson M."/>
            <person name="Bhonagiri V."/>
            <person name="Nash W.E."/>
            <person name="Warren W."/>
            <person name="Chinwalla A."/>
            <person name="Mardis E.R."/>
            <person name="Wilson R.K."/>
        </authorList>
    </citation>
    <scope>NUCLEOTIDE SEQUENCE [LARGE SCALE GENOMIC DNA]</scope>
    <source>
        <strain evidence="9">DSM 14600</strain>
    </source>
</reference>
<evidence type="ECO:0000256" key="6">
    <source>
        <dbReference type="ARBA" id="ARBA00022989"/>
    </source>
</evidence>
<evidence type="ECO:0000256" key="4">
    <source>
        <dbReference type="ARBA" id="ARBA00022692"/>
    </source>
</evidence>
<accession>C4GB48</accession>
<organism evidence="9 10">
    <name type="scientific">Shuttleworthella satelles DSM 14600</name>
    <dbReference type="NCBI Taxonomy" id="626523"/>
    <lineage>
        <taxon>Bacteria</taxon>
        <taxon>Bacillati</taxon>
        <taxon>Bacillota</taxon>
        <taxon>Clostridia</taxon>
        <taxon>Lachnospirales</taxon>
        <taxon>Lachnospiraceae</taxon>
        <taxon>Shuttleworthella</taxon>
    </lineage>
</organism>
<dbReference type="HOGENOM" id="CLU_132534_0_0_9"/>
<dbReference type="STRING" id="626523.GCWU000342_01149"/>
<keyword evidence="10" id="KW-1185">Reference proteome</keyword>
<sequence length="178" mass="20477">MNETLYQARRFLVTGLMIFTCLLLQMGALPKLKLGIVMPNLMVILTSTAGFMRSQKQGMLMGFFCGIALDLFSSQVFGYYALIYLLIGSLNGLFRHLFFGDDLKMPLAMIAASDLLYGLMIYISAFFLHGNREFLFYLLNIMIPEAVYTGVISLILYPLIYRIYRWMQEDKQRRRSLG</sequence>
<gene>
    <name evidence="9" type="primary">mreD</name>
    <name evidence="9" type="ORF">GCWU000342_01149</name>
</gene>
<dbReference type="RefSeq" id="WP_006906159.1">
    <property type="nucleotide sequence ID" value="NZ_GG665866.1"/>
</dbReference>
<dbReference type="Pfam" id="PF04093">
    <property type="entry name" value="MreD"/>
    <property type="match status" value="1"/>
</dbReference>
<dbReference type="InterPro" id="IPR007227">
    <property type="entry name" value="Cell_shape_determining_MreD"/>
</dbReference>
<keyword evidence="7 8" id="KW-0472">Membrane</keyword>
<keyword evidence="3" id="KW-1003">Cell membrane</keyword>
<name>C4GB48_9FIRM</name>
<keyword evidence="6 8" id="KW-1133">Transmembrane helix</keyword>
<dbReference type="NCBIfam" id="TIGR03426">
    <property type="entry name" value="shape_MreD"/>
    <property type="match status" value="1"/>
</dbReference>
<evidence type="ECO:0000256" key="2">
    <source>
        <dbReference type="ARBA" id="ARBA00007776"/>
    </source>
</evidence>
<dbReference type="Proteomes" id="UP000003494">
    <property type="component" value="Unassembled WGS sequence"/>
</dbReference>
<evidence type="ECO:0000256" key="8">
    <source>
        <dbReference type="SAM" id="Phobius"/>
    </source>
</evidence>
<comment type="similarity">
    <text evidence="2">Belongs to the MreD family.</text>
</comment>
<feature type="transmembrane region" description="Helical" evidence="8">
    <location>
        <begin position="63"/>
        <end position="87"/>
    </location>
</feature>
<feature type="transmembrane region" description="Helical" evidence="8">
    <location>
        <begin position="34"/>
        <end position="51"/>
    </location>
</feature>
<dbReference type="eggNOG" id="COG2891">
    <property type="taxonomic scope" value="Bacteria"/>
</dbReference>
<comment type="subcellular location">
    <subcellularLocation>
        <location evidence="1">Cell membrane</location>
        <topology evidence="1">Multi-pass membrane protein</topology>
    </subcellularLocation>
</comment>
<dbReference type="AlphaFoldDB" id="C4GB48"/>
<comment type="caution">
    <text evidence="9">The sequence shown here is derived from an EMBL/GenBank/DDBJ whole genome shotgun (WGS) entry which is preliminary data.</text>
</comment>
<feature type="transmembrane region" description="Helical" evidence="8">
    <location>
        <begin position="107"/>
        <end position="128"/>
    </location>
</feature>
<proteinExistence type="inferred from homology"/>
<evidence type="ECO:0000256" key="7">
    <source>
        <dbReference type="ARBA" id="ARBA00023136"/>
    </source>
</evidence>
<evidence type="ECO:0000313" key="10">
    <source>
        <dbReference type="Proteomes" id="UP000003494"/>
    </source>
</evidence>
<dbReference type="EMBL" id="ACIP02000002">
    <property type="protein sequence ID" value="EEP28341.1"/>
    <property type="molecule type" value="Genomic_DNA"/>
</dbReference>
<evidence type="ECO:0000313" key="9">
    <source>
        <dbReference type="EMBL" id="EEP28341.1"/>
    </source>
</evidence>